<feature type="transmembrane region" description="Helical" evidence="1">
    <location>
        <begin position="259"/>
        <end position="283"/>
    </location>
</feature>
<proteinExistence type="predicted"/>
<feature type="transmembrane region" description="Helical" evidence="1">
    <location>
        <begin position="137"/>
        <end position="164"/>
    </location>
</feature>
<dbReference type="Pfam" id="PF13795">
    <property type="entry name" value="HupE_UreJ_2"/>
    <property type="match status" value="1"/>
</dbReference>
<gene>
    <name evidence="3" type="ORF">CDO81_01310</name>
</gene>
<feature type="chain" id="PRO_5013372885" description="HupE / UreJ protein" evidence="2">
    <location>
        <begin position="27"/>
        <end position="320"/>
    </location>
</feature>
<keyword evidence="1" id="KW-1133">Transmembrane helix</keyword>
<comment type="caution">
    <text evidence="3">The sequence shown here is derived from an EMBL/GenBank/DDBJ whole genome shotgun (WGS) entry which is preliminary data.</text>
</comment>
<evidence type="ECO:0000313" key="4">
    <source>
        <dbReference type="Proteomes" id="UP000197446"/>
    </source>
</evidence>
<keyword evidence="2" id="KW-0732">Signal</keyword>
<feature type="transmembrane region" description="Helical" evidence="1">
    <location>
        <begin position="229"/>
        <end position="247"/>
    </location>
</feature>
<sequence>MSRWMRGLRRCWLALLLGMLTVPALAHEMSMAEMQLREVAPGDFLWQWGPSEKYPPGQVLRLQWPEGCTADATHVRCGEHGLAGRVSVEGVGEFFSAVLVKVNWRDGQTRVYTLTKAQPSVQLYGAASDPRGMGEIAAAYTLLGVEHILGGIDHLLFVIGLLFLVGFQRRLIWTITAFTAAHSLTLASSALGWLTLRSAPVEATIALSIVLVAGEALHRRQTLARRWPAVVAFLFGLVHGLGFAGALQEIGLPENHLLVALLTFNVGVEVGQLCTVGLCWALWRLTSRWPAVQQLRTALLYGIGGIAAYWSWLRIAAVLA</sequence>
<feature type="transmembrane region" description="Helical" evidence="1">
    <location>
        <begin position="295"/>
        <end position="313"/>
    </location>
</feature>
<evidence type="ECO:0000313" key="3">
    <source>
        <dbReference type="EMBL" id="OWR05149.1"/>
    </source>
</evidence>
<dbReference type="EMBL" id="NISI01000001">
    <property type="protein sequence ID" value="OWR05149.1"/>
    <property type="molecule type" value="Genomic_DNA"/>
</dbReference>
<dbReference type="RefSeq" id="WP_088481361.1">
    <property type="nucleotide sequence ID" value="NZ_JBCNLH010000010.1"/>
</dbReference>
<keyword evidence="4" id="KW-1185">Reference proteome</keyword>
<keyword evidence="1" id="KW-0472">Membrane</keyword>
<evidence type="ECO:0008006" key="5">
    <source>
        <dbReference type="Google" id="ProtNLM"/>
    </source>
</evidence>
<feature type="signal peptide" evidence="2">
    <location>
        <begin position="1"/>
        <end position="26"/>
    </location>
</feature>
<organism evidence="3 4">
    <name type="scientific">Roseateles puraquae</name>
    <dbReference type="NCBI Taxonomy" id="431059"/>
    <lineage>
        <taxon>Bacteria</taxon>
        <taxon>Pseudomonadati</taxon>
        <taxon>Pseudomonadota</taxon>
        <taxon>Betaproteobacteria</taxon>
        <taxon>Burkholderiales</taxon>
        <taxon>Sphaerotilaceae</taxon>
        <taxon>Roseateles</taxon>
    </lineage>
</organism>
<dbReference type="AlphaFoldDB" id="A0A254NAZ7"/>
<name>A0A254NAZ7_9BURK</name>
<keyword evidence="1" id="KW-0812">Transmembrane</keyword>
<protein>
    <recommendedName>
        <fullName evidence="5">HupE / UreJ protein</fullName>
    </recommendedName>
</protein>
<reference evidence="3 4" key="1">
    <citation type="journal article" date="2007" name="Int. J. Syst. Evol. Microbiol.">
        <title>Description of Pelomonas aquatica sp. nov. and Pelomonas puraquae sp. nov., isolated from industrial and haemodialysis water.</title>
        <authorList>
            <person name="Gomila M."/>
            <person name="Bowien B."/>
            <person name="Falsen E."/>
            <person name="Moore E.R."/>
            <person name="Lalucat J."/>
        </authorList>
    </citation>
    <scope>NUCLEOTIDE SEQUENCE [LARGE SCALE GENOMIC DNA]</scope>
    <source>
        <strain evidence="3 4">CCUG 52769</strain>
    </source>
</reference>
<dbReference type="Proteomes" id="UP000197446">
    <property type="component" value="Unassembled WGS sequence"/>
</dbReference>
<feature type="transmembrane region" description="Helical" evidence="1">
    <location>
        <begin position="171"/>
        <end position="193"/>
    </location>
</feature>
<accession>A0A254NAZ7</accession>
<evidence type="ECO:0000256" key="2">
    <source>
        <dbReference type="SAM" id="SignalP"/>
    </source>
</evidence>
<evidence type="ECO:0000256" key="1">
    <source>
        <dbReference type="SAM" id="Phobius"/>
    </source>
</evidence>
<feature type="transmembrane region" description="Helical" evidence="1">
    <location>
        <begin position="199"/>
        <end position="217"/>
    </location>
</feature>
<dbReference type="InterPro" id="IPR032809">
    <property type="entry name" value="Put_HupE_UreJ"/>
</dbReference>
<dbReference type="OrthoDB" id="9808870at2"/>